<dbReference type="Pfam" id="PF01022">
    <property type="entry name" value="HTH_5"/>
    <property type="match status" value="1"/>
</dbReference>
<dbReference type="SMART" id="SM00418">
    <property type="entry name" value="HTH_ARSR"/>
    <property type="match status" value="1"/>
</dbReference>
<dbReference type="GO" id="GO:0003677">
    <property type="term" value="F:DNA binding"/>
    <property type="evidence" value="ECO:0007669"/>
    <property type="project" value="UniProtKB-KW"/>
</dbReference>
<dbReference type="InterPro" id="IPR051011">
    <property type="entry name" value="Metal_resp_trans_reg"/>
</dbReference>
<dbReference type="InterPro" id="IPR001845">
    <property type="entry name" value="HTH_ArsR_DNA-bd_dom"/>
</dbReference>
<dbReference type="PANTHER" id="PTHR43132:SF6">
    <property type="entry name" value="HTH-TYPE TRANSCRIPTIONAL REPRESSOR CZRA"/>
    <property type="match status" value="1"/>
</dbReference>
<dbReference type="PRINTS" id="PR00778">
    <property type="entry name" value="HTHARSR"/>
</dbReference>
<proteinExistence type="predicted"/>
<dbReference type="GO" id="GO:0046686">
    <property type="term" value="P:response to cadmium ion"/>
    <property type="evidence" value="ECO:0007669"/>
    <property type="project" value="UniProtKB-KW"/>
</dbReference>
<keyword evidence="4" id="KW-0105">Cadmium resistance</keyword>
<feature type="domain" description="HTH arsR-type" evidence="5">
    <location>
        <begin position="27"/>
        <end position="119"/>
    </location>
</feature>
<evidence type="ECO:0000313" key="6">
    <source>
        <dbReference type="EMBL" id="CFX00713.1"/>
    </source>
</evidence>
<evidence type="ECO:0000256" key="2">
    <source>
        <dbReference type="ARBA" id="ARBA00023125"/>
    </source>
</evidence>
<evidence type="ECO:0000256" key="4">
    <source>
        <dbReference type="ARBA" id="ARBA00043263"/>
    </source>
</evidence>
<dbReference type="NCBIfam" id="NF033788">
    <property type="entry name" value="HTH_metalloreg"/>
    <property type="match status" value="1"/>
</dbReference>
<keyword evidence="1" id="KW-0805">Transcription regulation</keyword>
<accession>A0A0E4G8X9</accession>
<dbReference type="InterPro" id="IPR036388">
    <property type="entry name" value="WH-like_DNA-bd_sf"/>
</dbReference>
<dbReference type="EMBL" id="CGIH01000004">
    <property type="protein sequence ID" value="CFX00713.1"/>
    <property type="molecule type" value="Genomic_DNA"/>
</dbReference>
<dbReference type="InterPro" id="IPR011991">
    <property type="entry name" value="ArsR-like_HTH"/>
</dbReference>
<keyword evidence="7" id="KW-1185">Reference proteome</keyword>
<dbReference type="AlphaFoldDB" id="A0A0E4G8X9"/>
<sequence>MRDEFLDRCEVQCIHEESVIAVQKEMIKDEIVFELADFFKTLGDSTRIKMLYALMQRELCVCDLAAVIGASDSAVSHQLRVLRSQKLVKFRREGKILYYSLDDEHVRSLFAQGLEHVME</sequence>
<evidence type="ECO:0000313" key="7">
    <source>
        <dbReference type="Proteomes" id="UP000045545"/>
    </source>
</evidence>
<dbReference type="InterPro" id="IPR036390">
    <property type="entry name" value="WH_DNA-bd_sf"/>
</dbReference>
<keyword evidence="2" id="KW-0238">DNA-binding</keyword>
<keyword evidence="3" id="KW-0804">Transcription</keyword>
<dbReference type="Gene3D" id="1.10.10.10">
    <property type="entry name" value="Winged helix-like DNA-binding domain superfamily/Winged helix DNA-binding domain"/>
    <property type="match status" value="1"/>
</dbReference>
<dbReference type="OrthoDB" id="9794330at2"/>
<dbReference type="PANTHER" id="PTHR43132">
    <property type="entry name" value="ARSENICAL RESISTANCE OPERON REPRESSOR ARSR-RELATED"/>
    <property type="match status" value="1"/>
</dbReference>
<protein>
    <submittedName>
        <fullName evidence="6">ArsR-type transcription regulator, HTH motif</fullName>
    </submittedName>
</protein>
<dbReference type="InterPro" id="IPR018334">
    <property type="entry name" value="ArsR_HTH"/>
</dbReference>
<dbReference type="Proteomes" id="UP000045545">
    <property type="component" value="Unassembled WGS sequence"/>
</dbReference>
<dbReference type="RefSeq" id="WP_046494792.1">
    <property type="nucleotide sequence ID" value="NZ_CGIH01000004.1"/>
</dbReference>
<dbReference type="PROSITE" id="PS50987">
    <property type="entry name" value="HTH_ARSR_2"/>
    <property type="match status" value="1"/>
</dbReference>
<organism evidence="6 7">
    <name type="scientific">Syntrophomonas zehnderi OL-4</name>
    <dbReference type="NCBI Taxonomy" id="690567"/>
    <lineage>
        <taxon>Bacteria</taxon>
        <taxon>Bacillati</taxon>
        <taxon>Bacillota</taxon>
        <taxon>Clostridia</taxon>
        <taxon>Eubacteriales</taxon>
        <taxon>Syntrophomonadaceae</taxon>
        <taxon>Syntrophomonas</taxon>
    </lineage>
</organism>
<dbReference type="STRING" id="690567.187"/>
<dbReference type="CDD" id="cd00090">
    <property type="entry name" value="HTH_ARSR"/>
    <property type="match status" value="1"/>
</dbReference>
<name>A0A0E4G8X9_9FIRM</name>
<dbReference type="PROSITE" id="PS00846">
    <property type="entry name" value="HTH_ARSR_1"/>
    <property type="match status" value="1"/>
</dbReference>
<evidence type="ECO:0000259" key="5">
    <source>
        <dbReference type="PROSITE" id="PS50987"/>
    </source>
</evidence>
<dbReference type="SUPFAM" id="SSF46785">
    <property type="entry name" value="Winged helix' DNA-binding domain"/>
    <property type="match status" value="1"/>
</dbReference>
<evidence type="ECO:0000256" key="1">
    <source>
        <dbReference type="ARBA" id="ARBA00023015"/>
    </source>
</evidence>
<dbReference type="GO" id="GO:0003700">
    <property type="term" value="F:DNA-binding transcription factor activity"/>
    <property type="evidence" value="ECO:0007669"/>
    <property type="project" value="InterPro"/>
</dbReference>
<reference evidence="6 7" key="1">
    <citation type="submission" date="2015-03" db="EMBL/GenBank/DDBJ databases">
        <authorList>
            <person name="Murphy D."/>
        </authorList>
    </citation>
    <scope>NUCLEOTIDE SEQUENCE [LARGE SCALE GENOMIC DNA]</scope>
    <source>
        <strain evidence="6 7">OL-4</strain>
    </source>
</reference>
<evidence type="ECO:0000256" key="3">
    <source>
        <dbReference type="ARBA" id="ARBA00023163"/>
    </source>
</evidence>
<gene>
    <name evidence="6" type="ORF">187</name>
</gene>